<evidence type="ECO:0000313" key="1">
    <source>
        <dbReference type="EMBL" id="KAJ7565095.1"/>
    </source>
</evidence>
<accession>A0ACC2EF29</accession>
<keyword evidence="2" id="KW-1185">Reference proteome</keyword>
<evidence type="ECO:0000313" key="2">
    <source>
        <dbReference type="Proteomes" id="UP001162992"/>
    </source>
</evidence>
<sequence length="1705" mass="188597">MAGKEKGQSCLNAGLVGLPPADAALLRLVLADCLHLPSLLDWISLKDASQAVATSDDKGSLPSQDSDRFGSWKNHLLATTQQSFAVSFLNYIRTQVHSLNANAQVRGKAGATGTMPPSDPGTTEVKGKQSEIIHVHQRKKQTEPPDRSTQQEYQSVLHAGHDAVQKTCLELERREPGAGGADDFLKPRAKVSYENDFPALATSSVAHTQNGPSTFRRQTRRVTPTIMESPIVDSAFILADVQQLNPVQVTATTRPLRSGPMKLDMDLLMQRCGKAGKLRSKGKLDLSSRMDKSRSSPSDRTEVVDRLIADLNAAMCLTAKPSVHEFDLKLAENSCNKDVASHENTATVEVLPLQTSPASITQPMHVVGNAEEQSTETRKKLISGRLRRLALIHSKLLVSKMVPSLLGELHLLFQLLSWDAEMVAKDPMVKCCSETGNEAHEKLFSSSDDGPSYACAVLEHAGTILDSVGEHLLSALLEVPAISHCSSSLLSRLKGSLADYQASALRSCKGYDATIKADRALQVSPGKYLNPPSAWVGMPVMMPFQASRDSRKNFKTREEQRVFNNREICRDRFYTIMRSALSTQNPFTSAATSEESFRKYMESVRQFLTVLLFENYSWFAELFMEQVLQISSWGETDPEVTGLARQDPGKLQRLHDRMTGSSSCQLSTCPQKQGPYSWSTDFQLPLSPSSPWSQVRNFQSTNHSESAGNLKASNRTRESASLPMRHNTDSVGSWSHFSRLFPQSLRPYVWFLEAADSYRLNIHLVWSIVAKLSSLAEFPSRSQAAVDILTGFTDRVLILKALAGLLGFLTFSPGAAMLRPMANLPAHEGIDKGSHMSRTAPPINVVDILRRAVIHGSMLLNLPWVLEFLCFAKTDQESQSQTYFQDALLTLRRVYMLPMLDPSSPDFSVGSICILSSLDTFFDNMDLPYPDISEPSPGSSDSSKDVHVTDKRGMDVINARDSEKRDVFNAVDRISGIIDSRYIQHCCPLIMDLRLILLEGNKRRQRQLSLSGSPEATLRRFPRKITPVERLSHPQPSLIGGLLEQPTAMEDTIISKQDHLKSSLQRKFLEQRPQVRRLVDFVVDVIASNAASAATSKCLPPVLESAYCKLEIALSAESSNVDDLRPGTRKLDGTRAPHYEAVAEHVITGSLHEVLSAAMEYAKGHAVARTLEALAALLNPDENSYIWGVAAGIATEEADSAACRKVLASISSNIRKHIFKKVENWQKEHSTASHGKAQSYSSTNQSKFLDQLEQQHLAVSICHLARMKGASPLRENVNENASPNLRADCSERLICAEFCNQSKALNTTNIAVKRHLSFAAGDTLPSPGGASIMEQHDLTVERRQKLLANTIIYNCAATCRYCSSETIHSGDRYLLRHHLATVCMSMESLLFQIDGGVPPGGLDSTVIEQKMDSQNQNSDSNHVKEKIFLLFQAQRNEMISEGEMRIELGLIRRAISFSVRLCLLSPFITFGLRANMQALVSKCSCKFIRNTDKQSYPRSSNVDLTVHSIEDNPRLPYNLLTGCAVLSDSDVIHSKTSTRATRASKHDGGSSCKINDWVGGVMQALLSMWRAIIKCNICSMDFMMVEFLAPWRWWLALIVQTLDTTEAWLIVVKHGIAGIIMQMLGEVSCLKDMEAAVETLLHSMCSDSSLSKEEESDCRVHQFAVATASEIQKTRRKATTLAKAISNQLLEWQSYENLLTISDSS</sequence>
<comment type="caution">
    <text evidence="1">The sequence shown here is derived from an EMBL/GenBank/DDBJ whole genome shotgun (WGS) entry which is preliminary data.</text>
</comment>
<name>A0ACC2EF29_DIPCM</name>
<gene>
    <name evidence="1" type="ORF">O6H91_02G047900</name>
</gene>
<reference evidence="2" key="1">
    <citation type="journal article" date="2024" name="Proc. Natl. Acad. Sci. U.S.A.">
        <title>Extraordinary preservation of gene collinearity over three hundred million years revealed in homosporous lycophytes.</title>
        <authorList>
            <person name="Li C."/>
            <person name="Wickell D."/>
            <person name="Kuo L.Y."/>
            <person name="Chen X."/>
            <person name="Nie B."/>
            <person name="Liao X."/>
            <person name="Peng D."/>
            <person name="Ji J."/>
            <person name="Jenkins J."/>
            <person name="Williams M."/>
            <person name="Shu S."/>
            <person name="Plott C."/>
            <person name="Barry K."/>
            <person name="Rajasekar S."/>
            <person name="Grimwood J."/>
            <person name="Han X."/>
            <person name="Sun S."/>
            <person name="Hou Z."/>
            <person name="He W."/>
            <person name="Dai G."/>
            <person name="Sun C."/>
            <person name="Schmutz J."/>
            <person name="Leebens-Mack J.H."/>
            <person name="Li F.W."/>
            <person name="Wang L."/>
        </authorList>
    </citation>
    <scope>NUCLEOTIDE SEQUENCE [LARGE SCALE GENOMIC DNA]</scope>
    <source>
        <strain evidence="2">cv. PW_Plant_1</strain>
    </source>
</reference>
<dbReference type="Proteomes" id="UP001162992">
    <property type="component" value="Chromosome 2"/>
</dbReference>
<proteinExistence type="predicted"/>
<organism evidence="1 2">
    <name type="scientific">Diphasiastrum complanatum</name>
    <name type="common">Issler's clubmoss</name>
    <name type="synonym">Lycopodium complanatum</name>
    <dbReference type="NCBI Taxonomy" id="34168"/>
    <lineage>
        <taxon>Eukaryota</taxon>
        <taxon>Viridiplantae</taxon>
        <taxon>Streptophyta</taxon>
        <taxon>Embryophyta</taxon>
        <taxon>Tracheophyta</taxon>
        <taxon>Lycopodiopsida</taxon>
        <taxon>Lycopodiales</taxon>
        <taxon>Lycopodiaceae</taxon>
        <taxon>Lycopodioideae</taxon>
        <taxon>Diphasiastrum</taxon>
    </lineage>
</organism>
<dbReference type="EMBL" id="CM055093">
    <property type="protein sequence ID" value="KAJ7565095.1"/>
    <property type="molecule type" value="Genomic_DNA"/>
</dbReference>
<protein>
    <submittedName>
        <fullName evidence="1">Uncharacterized protein</fullName>
    </submittedName>
</protein>